<dbReference type="Proteomes" id="UP000045285">
    <property type="component" value="Unassembled WGS sequence"/>
</dbReference>
<sequence length="170" mass="18375">MRRPMSTAQTTMLPANSHPSLSALANLAVRRRGCDDGSLLGRPASEGHYGSQTGPAQHPAVIHSRNIVRQGKKGLVRRVGSGASIGTSLRAASSCHRVACARAKNAGLWDLDGRRYIALVGGMDAPAVAIRIRNRTNRSRPVESPHAHLLLKLHRHWDSRYAPALEFAVL</sequence>
<protein>
    <submittedName>
        <fullName evidence="1">Uncharacterized protein</fullName>
    </submittedName>
</protein>
<evidence type="ECO:0000313" key="2">
    <source>
        <dbReference type="Proteomes" id="UP000045285"/>
    </source>
</evidence>
<organism evidence="1 2">
    <name type="scientific">Mesorhizobium plurifarium</name>
    <dbReference type="NCBI Taxonomy" id="69974"/>
    <lineage>
        <taxon>Bacteria</taxon>
        <taxon>Pseudomonadati</taxon>
        <taxon>Pseudomonadota</taxon>
        <taxon>Alphaproteobacteria</taxon>
        <taxon>Hyphomicrobiales</taxon>
        <taxon>Phyllobacteriaceae</taxon>
        <taxon>Mesorhizobium</taxon>
    </lineage>
</organism>
<gene>
    <name evidence="1" type="ORF">MPL3356_490010</name>
</gene>
<keyword evidence="2" id="KW-1185">Reference proteome</keyword>
<accession>A0A090E5S9</accession>
<reference evidence="2" key="1">
    <citation type="submission" date="2014-08" db="EMBL/GenBank/DDBJ databases">
        <authorList>
            <person name="Moulin L."/>
        </authorList>
    </citation>
    <scope>NUCLEOTIDE SEQUENCE [LARGE SCALE GENOMIC DNA]</scope>
</reference>
<dbReference type="EMBL" id="CCMZ01000044">
    <property type="protein sequence ID" value="CDX24916.1"/>
    <property type="molecule type" value="Genomic_DNA"/>
</dbReference>
<name>A0A090E5S9_MESPL</name>
<proteinExistence type="predicted"/>
<evidence type="ECO:0000313" key="1">
    <source>
        <dbReference type="EMBL" id="CDX24916.1"/>
    </source>
</evidence>
<dbReference type="AlphaFoldDB" id="A0A090E5S9"/>